<feature type="binding site" evidence="4">
    <location>
        <begin position="114"/>
        <end position="115"/>
    </location>
    <ligand>
        <name>substrate</name>
    </ligand>
</feature>
<name>A0A6H3FEY6_9BACT</name>
<dbReference type="CDD" id="cd13635">
    <property type="entry name" value="PBP2_Ttha1568_Mqnd"/>
    <property type="match status" value="1"/>
</dbReference>
<dbReference type="PANTHER" id="PTHR37167:SF1">
    <property type="entry name" value="1,4-DIHYDROXY-6-NAPHTOATE SYNTHASE"/>
    <property type="match status" value="1"/>
</dbReference>
<dbReference type="EC" id="4.1.99.29" evidence="4"/>
<dbReference type="GO" id="GO:0016830">
    <property type="term" value="F:carbon-carbon lyase activity"/>
    <property type="evidence" value="ECO:0007669"/>
    <property type="project" value="UniProtKB-UniRule"/>
</dbReference>
<sequence length="283" mass="30318">MSVSDPQTLRLGFSPCPNDTFIFHALLHGGVPAPLPLQPHIADVEELNTLARRGALDVTKVSLGVVPWIMENYALLSAGAALGWGCGPLVVAREGMPPAAWRTASLAVPGAMTTANLLLTLHGGFHGSRRAMLFSEVMPAVARGEADMGLVIHEGRFTYERLGLVKVLDLGQWWEKEYHLPLPLGAIAVRRDLPHPVALALQEAIAASLARAQAAPEATREFVRAHAQEMEQAVTEAHIKTFVTEFSLDLGTAGRAAINNLVGRAAVLQGKRLPADGLFLSEE</sequence>
<dbReference type="InterPro" id="IPR030869">
    <property type="entry name" value="MqnD"/>
</dbReference>
<comment type="function">
    <text evidence="4">Catalyzes the conversion of cyclic dehypoxanthine futalosine (cyclic DHFL) into 1,4-dihydroxy-6-naphthoate, a step in the biosynthesis of menaquinone (MK, vitamin K2).</text>
</comment>
<comment type="similarity">
    <text evidence="4">Belongs to the MqnA/MqnD family. MqnD subfamily.</text>
</comment>
<dbReference type="HAMAP" id="MF_00996">
    <property type="entry name" value="MqnD"/>
    <property type="match status" value="1"/>
</dbReference>
<feature type="active site" description="Proton acceptor" evidence="4">
    <location>
        <position position="153"/>
    </location>
</feature>
<dbReference type="RefSeq" id="WP_118230633.1">
    <property type="nucleotide sequence ID" value="NZ_JAQDZC010000038.1"/>
</dbReference>
<comment type="pathway">
    <text evidence="1 4">Quinol/quinone metabolism; menaquinone biosynthesis.</text>
</comment>
<gene>
    <name evidence="4" type="primary">mqnD</name>
    <name evidence="5" type="ORF">EB812_00100</name>
</gene>
<feature type="binding site" evidence="4">
    <location>
        <begin position="60"/>
        <end position="62"/>
    </location>
    <ligand>
        <name>substrate</name>
    </ligand>
</feature>
<dbReference type="SUPFAM" id="SSF53850">
    <property type="entry name" value="Periplasmic binding protein-like II"/>
    <property type="match status" value="1"/>
</dbReference>
<keyword evidence="6" id="KW-1185">Reference proteome</keyword>
<reference evidence="5 6" key="1">
    <citation type="submission" date="2018-12" db="EMBL/GenBank/DDBJ databases">
        <title>First genome draft of Desulfovibrio legallis sp. nov.</title>
        <authorList>
            <person name="Ben Dhia O."/>
            <person name="Najjari A."/>
            <person name="Ferjani R."/>
            <person name="Fhoula I."/>
            <person name="Fardeau M.-L."/>
            <person name="Boudabbous A."/>
            <person name="Ouzari H.I."/>
        </authorList>
    </citation>
    <scope>NUCLEOTIDE SEQUENCE [LARGE SCALE GENOMIC DNA]</scope>
    <source>
        <strain evidence="5 6">H1T</strain>
    </source>
</reference>
<protein>
    <recommendedName>
        <fullName evidence="4">1,4-dihydroxy-6-naphtoate synthase</fullName>
        <ecNumber evidence="4">4.1.99.29</ecNumber>
    </recommendedName>
    <alternativeName>
        <fullName evidence="4">Menaquinone biosynthetic enzyme MqnD</fullName>
    </alternativeName>
</protein>
<dbReference type="GO" id="GO:0009234">
    <property type="term" value="P:menaquinone biosynthetic process"/>
    <property type="evidence" value="ECO:0007669"/>
    <property type="project" value="UniProtKB-UniRule"/>
</dbReference>
<dbReference type="Pfam" id="PF02621">
    <property type="entry name" value="VitK2_biosynth"/>
    <property type="match status" value="1"/>
</dbReference>
<proteinExistence type="inferred from homology"/>
<keyword evidence="3 4" id="KW-0456">Lyase</keyword>
<accession>A0A6H3FEY6</accession>
<keyword evidence="2 4" id="KW-0474">Menaquinone biosynthesis</keyword>
<dbReference type="Proteomes" id="UP000292919">
    <property type="component" value="Unassembled WGS sequence"/>
</dbReference>
<dbReference type="EMBL" id="SIXC01000001">
    <property type="protein sequence ID" value="TBH81733.1"/>
    <property type="molecule type" value="Genomic_DNA"/>
</dbReference>
<dbReference type="PANTHER" id="PTHR37167">
    <property type="entry name" value="1,4-DIHYDROXY-6-NAPHTOATE SYNTHASE"/>
    <property type="match status" value="1"/>
</dbReference>
<comment type="catalytic activity">
    <reaction evidence="4">
        <text>cyclic dehypoxanthinylfutalosinate = 1,4-dihydroxy-6-naphthoate + dihydroxyacetone</text>
        <dbReference type="Rhea" id="RHEA:33087"/>
        <dbReference type="ChEBI" id="CHEBI:16016"/>
        <dbReference type="ChEBI" id="CHEBI:64254"/>
        <dbReference type="ChEBI" id="CHEBI:64270"/>
        <dbReference type="EC" id="4.1.99.29"/>
    </reaction>
</comment>
<evidence type="ECO:0000256" key="4">
    <source>
        <dbReference type="HAMAP-Rule" id="MF_00996"/>
    </source>
</evidence>
<evidence type="ECO:0000313" key="6">
    <source>
        <dbReference type="Proteomes" id="UP000292919"/>
    </source>
</evidence>
<dbReference type="UniPathway" id="UPA00079"/>
<dbReference type="AlphaFoldDB" id="A0A6H3FEY6"/>
<organism evidence="5 6">
    <name type="scientific">Desulfovibrio legallii</name>
    <dbReference type="NCBI Taxonomy" id="571438"/>
    <lineage>
        <taxon>Bacteria</taxon>
        <taxon>Pseudomonadati</taxon>
        <taxon>Thermodesulfobacteriota</taxon>
        <taxon>Desulfovibrionia</taxon>
        <taxon>Desulfovibrionales</taxon>
        <taxon>Desulfovibrionaceae</taxon>
        <taxon>Desulfovibrio</taxon>
    </lineage>
</organism>
<evidence type="ECO:0000256" key="2">
    <source>
        <dbReference type="ARBA" id="ARBA00022428"/>
    </source>
</evidence>
<dbReference type="InterPro" id="IPR003773">
    <property type="entry name" value="Menaquinone_biosynth"/>
</dbReference>
<evidence type="ECO:0000256" key="1">
    <source>
        <dbReference type="ARBA" id="ARBA00004863"/>
    </source>
</evidence>
<evidence type="ECO:0000313" key="5">
    <source>
        <dbReference type="EMBL" id="TBH81733.1"/>
    </source>
</evidence>
<dbReference type="Gene3D" id="3.40.190.10">
    <property type="entry name" value="Periplasmic binding protein-like II"/>
    <property type="match status" value="2"/>
</dbReference>
<comment type="caution">
    <text evidence="5">The sequence shown here is derived from an EMBL/GenBank/DDBJ whole genome shotgun (WGS) entry which is preliminary data.</text>
</comment>
<evidence type="ECO:0000256" key="3">
    <source>
        <dbReference type="ARBA" id="ARBA00023239"/>
    </source>
</evidence>